<feature type="coiled-coil region" evidence="1">
    <location>
        <begin position="55"/>
        <end position="82"/>
    </location>
</feature>
<dbReference type="InterPro" id="IPR007475">
    <property type="entry name" value="UbiK"/>
</dbReference>
<keyword evidence="1" id="KW-0175">Coiled coil</keyword>
<reference evidence="3 4" key="1">
    <citation type="submission" date="2019-09" db="EMBL/GenBank/DDBJ databases">
        <title>YIM 132180 draft genome.</title>
        <authorList>
            <person name="Zhang K."/>
        </authorList>
    </citation>
    <scope>NUCLEOTIDE SEQUENCE [LARGE SCALE GENOMIC DNA]</scope>
    <source>
        <strain evidence="3 4">YIM 132180</strain>
    </source>
</reference>
<accession>A0A7V7PP83</accession>
<evidence type="ECO:0000313" key="3">
    <source>
        <dbReference type="EMBL" id="KAB0679803.1"/>
    </source>
</evidence>
<keyword evidence="4" id="KW-1185">Reference proteome</keyword>
<proteinExistence type="predicted"/>
<name>A0A7V7PP83_9HYPH</name>
<evidence type="ECO:0000256" key="2">
    <source>
        <dbReference type="SAM" id="MobiDB-lite"/>
    </source>
</evidence>
<evidence type="ECO:0000256" key="1">
    <source>
        <dbReference type="SAM" id="Coils"/>
    </source>
</evidence>
<comment type="caution">
    <text evidence="3">The sequence shown here is derived from an EMBL/GenBank/DDBJ whole genome shotgun (WGS) entry which is preliminary data.</text>
</comment>
<dbReference type="EMBL" id="VZDO01000008">
    <property type="protein sequence ID" value="KAB0679803.1"/>
    <property type="molecule type" value="Genomic_DNA"/>
</dbReference>
<protein>
    <submittedName>
        <fullName evidence="3">Accessory factor UbiK family protein</fullName>
    </submittedName>
</protein>
<dbReference type="Proteomes" id="UP000432089">
    <property type="component" value="Unassembled WGS sequence"/>
</dbReference>
<organism evidence="3 4">
    <name type="scientific">Plantimonas leprariae</name>
    <dbReference type="NCBI Taxonomy" id="2615207"/>
    <lineage>
        <taxon>Bacteria</taxon>
        <taxon>Pseudomonadati</taxon>
        <taxon>Pseudomonadota</taxon>
        <taxon>Alphaproteobacteria</taxon>
        <taxon>Hyphomicrobiales</taxon>
        <taxon>Aurantimonadaceae</taxon>
        <taxon>Plantimonas</taxon>
    </lineage>
</organism>
<sequence length="118" mass="12832">MVSPRGPNRVLDDFARMMTDAAGAAQGMRREMETFFRAQGERLVGQMDLVQREEFEAVRDMAAKARTENEALKRRLAELEARFGGVHPNPGPTMSASSMPSAGTEPMSGQEPPVAPGP</sequence>
<gene>
    <name evidence="3" type="ORF">F6X38_11280</name>
</gene>
<feature type="compositionally biased region" description="Polar residues" evidence="2">
    <location>
        <begin position="92"/>
        <end position="101"/>
    </location>
</feature>
<dbReference type="RefSeq" id="WP_150969924.1">
    <property type="nucleotide sequence ID" value="NZ_VZDO01000008.1"/>
</dbReference>
<dbReference type="AlphaFoldDB" id="A0A7V7PP83"/>
<evidence type="ECO:0000313" key="4">
    <source>
        <dbReference type="Proteomes" id="UP000432089"/>
    </source>
</evidence>
<feature type="region of interest" description="Disordered" evidence="2">
    <location>
        <begin position="83"/>
        <end position="118"/>
    </location>
</feature>
<dbReference type="Pfam" id="PF04380">
    <property type="entry name" value="BMFP"/>
    <property type="match status" value="1"/>
</dbReference>